<reference evidence="1 2" key="1">
    <citation type="submission" date="2015-01" db="EMBL/GenBank/DDBJ databases">
        <title>Vibrio sp. C1 JCM 19231 whole genome shotgun sequence.</title>
        <authorList>
            <person name="Sawabe T."/>
            <person name="Meirelles P."/>
            <person name="Feng G."/>
            <person name="Sayaka M."/>
            <person name="Hattori M."/>
            <person name="Ohkuma M."/>
        </authorList>
    </citation>
    <scope>NUCLEOTIDE SEQUENCE [LARGE SCALE GENOMIC DNA]</scope>
    <source>
        <strain evidence="2">JCM 19231</strain>
    </source>
</reference>
<reference evidence="1 2" key="2">
    <citation type="submission" date="2015-01" db="EMBL/GenBank/DDBJ databases">
        <authorList>
            <consortium name="NBRP consortium"/>
            <person name="Sawabe T."/>
            <person name="Meirelles P."/>
            <person name="Feng G."/>
            <person name="Sayaka M."/>
            <person name="Hattori M."/>
            <person name="Ohkuma M."/>
        </authorList>
    </citation>
    <scope>NUCLEOTIDE SEQUENCE [LARGE SCALE GENOMIC DNA]</scope>
    <source>
        <strain evidence="2">JCM 19231</strain>
    </source>
</reference>
<protein>
    <recommendedName>
        <fullName evidence="3">DUF481 domain-containing protein</fullName>
    </recommendedName>
</protein>
<dbReference type="AlphaFoldDB" id="A0A0B8P2U2"/>
<proteinExistence type="predicted"/>
<dbReference type="InterPro" id="IPR007433">
    <property type="entry name" value="DUF481"/>
</dbReference>
<organism evidence="1 2">
    <name type="scientific">Vibrio ishigakensis</name>
    <dbReference type="NCBI Taxonomy" id="1481914"/>
    <lineage>
        <taxon>Bacteria</taxon>
        <taxon>Pseudomonadati</taxon>
        <taxon>Pseudomonadota</taxon>
        <taxon>Gammaproteobacteria</taxon>
        <taxon>Vibrionales</taxon>
        <taxon>Vibrionaceae</taxon>
        <taxon>Vibrio</taxon>
    </lineage>
</organism>
<dbReference type="EMBL" id="BBRZ01000059">
    <property type="protein sequence ID" value="GAM57618.1"/>
    <property type="molecule type" value="Genomic_DNA"/>
</dbReference>
<dbReference type="Proteomes" id="UP000031671">
    <property type="component" value="Unassembled WGS sequence"/>
</dbReference>
<dbReference type="Pfam" id="PF04338">
    <property type="entry name" value="DUF481"/>
    <property type="match status" value="1"/>
</dbReference>
<evidence type="ECO:0008006" key="3">
    <source>
        <dbReference type="Google" id="ProtNLM"/>
    </source>
</evidence>
<accession>A0A0B8P2U2</accession>
<sequence length="333" mass="38106">MPEKFDWLLVKKGELLGGDIIAMYDDKVEFDSDEVGIHKIKMKDIKELRTKDIMQLRFLDGSIIEGHIIITEDSVYTMENPDQTFPREELLSITPSEKSGESLWAGEISAGLNFKSGNTESFDYYFDAEVRYLRSTGRFISTYRGVFEKVRDKTTDTVVTTEDNHRFTAKYDYYYSKKLFLTLPSYDLVVDTFRNIRYQTSLGVAAGYEVIDIKGMDLEVYAGPSVQATHFETVEPGEDEVVYSPVLAFGFDFEVDLTSDIEYFLVYDAKLVNEESGLYIQRTETGFEIELIDDFDLEITAVIDNTLEPVADENGIKPEATDILFTIGIEYEF</sequence>
<name>A0A0B8P2U2_9VIBR</name>
<evidence type="ECO:0000313" key="2">
    <source>
        <dbReference type="Proteomes" id="UP000031671"/>
    </source>
</evidence>
<comment type="caution">
    <text evidence="1">The sequence shown here is derived from an EMBL/GenBank/DDBJ whole genome shotgun (WGS) entry which is preliminary data.</text>
</comment>
<evidence type="ECO:0000313" key="1">
    <source>
        <dbReference type="EMBL" id="GAM57618.1"/>
    </source>
</evidence>
<gene>
    <name evidence="1" type="ORF">JCM19231_4779</name>
</gene>
<keyword evidence="2" id="KW-1185">Reference proteome</keyword>